<evidence type="ECO:0000256" key="1">
    <source>
        <dbReference type="ARBA" id="ARBA00006134"/>
    </source>
</evidence>
<feature type="binding site" evidence="8">
    <location>
        <position position="178"/>
    </location>
    <ligand>
        <name>heme b</name>
        <dbReference type="ChEBI" id="CHEBI:60344"/>
    </ligand>
</feature>
<comment type="catalytic activity">
    <reaction evidence="7">
        <text>heme b + 3 reduced [NADPH--hemoprotein reductase] + 3 O2 = biliverdin IXalpha + CO + Fe(2+) + 3 oxidized [NADPH--hemoprotein reductase] + 3 H2O + H(+)</text>
        <dbReference type="Rhea" id="RHEA:21764"/>
        <dbReference type="Rhea" id="RHEA-COMP:11964"/>
        <dbReference type="Rhea" id="RHEA-COMP:11965"/>
        <dbReference type="ChEBI" id="CHEBI:15377"/>
        <dbReference type="ChEBI" id="CHEBI:15378"/>
        <dbReference type="ChEBI" id="CHEBI:15379"/>
        <dbReference type="ChEBI" id="CHEBI:17245"/>
        <dbReference type="ChEBI" id="CHEBI:29033"/>
        <dbReference type="ChEBI" id="CHEBI:57618"/>
        <dbReference type="ChEBI" id="CHEBI:57991"/>
        <dbReference type="ChEBI" id="CHEBI:58210"/>
        <dbReference type="ChEBI" id="CHEBI:60344"/>
        <dbReference type="EC" id="1.14.14.18"/>
    </reaction>
</comment>
<dbReference type="InterPro" id="IPR018207">
    <property type="entry name" value="Haem_oxygenase_CS"/>
</dbReference>
<keyword evidence="6 9" id="KW-0408">Iron</keyword>
<evidence type="ECO:0000256" key="2">
    <source>
        <dbReference type="ARBA" id="ARBA00012360"/>
    </source>
</evidence>
<evidence type="ECO:0000313" key="11">
    <source>
        <dbReference type="Proteomes" id="UP000016943"/>
    </source>
</evidence>
<dbReference type="Pfam" id="PF01126">
    <property type="entry name" value="Heme_oxygenase"/>
    <property type="match status" value="1"/>
</dbReference>
<keyword evidence="5" id="KW-0560">Oxidoreductase</keyword>
<feature type="binding site" description="axial binding residue" evidence="9">
    <location>
        <position position="21"/>
    </location>
    <ligand>
        <name>heme b</name>
        <dbReference type="ChEBI" id="CHEBI:60344"/>
    </ligand>
    <ligandPart>
        <name>Fe</name>
        <dbReference type="ChEBI" id="CHEBI:18248"/>
    </ligandPart>
</feature>
<dbReference type="GO" id="GO:0042167">
    <property type="term" value="P:heme catabolic process"/>
    <property type="evidence" value="ECO:0007669"/>
    <property type="project" value="TreeGrafter"/>
</dbReference>
<dbReference type="GO" id="GO:0020037">
    <property type="term" value="F:heme binding"/>
    <property type="evidence" value="ECO:0007669"/>
    <property type="project" value="TreeGrafter"/>
</dbReference>
<dbReference type="InterPro" id="IPR002051">
    <property type="entry name" value="Haem_Oase"/>
</dbReference>
<protein>
    <recommendedName>
        <fullName evidence="2">heme oxygenase (biliverdin-producing)</fullName>
        <ecNumber evidence="2">1.14.14.18</ecNumber>
    </recommendedName>
</protein>
<dbReference type="PANTHER" id="PTHR10720:SF0">
    <property type="entry name" value="HEME OXYGENASE"/>
    <property type="match status" value="1"/>
</dbReference>
<keyword evidence="3 8" id="KW-0349">Heme</keyword>
<evidence type="ECO:0000256" key="3">
    <source>
        <dbReference type="ARBA" id="ARBA00022617"/>
    </source>
</evidence>
<evidence type="ECO:0000256" key="7">
    <source>
        <dbReference type="ARBA" id="ARBA00048328"/>
    </source>
</evidence>
<dbReference type="GO" id="GO:0006979">
    <property type="term" value="P:response to oxidative stress"/>
    <property type="evidence" value="ECO:0007669"/>
    <property type="project" value="TreeGrafter"/>
</dbReference>
<evidence type="ECO:0000256" key="5">
    <source>
        <dbReference type="ARBA" id="ARBA00023002"/>
    </source>
</evidence>
<reference evidence="10 11" key="1">
    <citation type="journal article" date="2013" name="Genome Announc.">
        <title>Whole-Genome Sequence of the Clinical Strain Corynebacterium argentoratense DSM 44202, Isolated from a Human Throat Specimen.</title>
        <authorList>
            <person name="Bomholt C."/>
            <person name="Glaub A."/>
            <person name="Gravermann K."/>
            <person name="Albersmeier A."/>
            <person name="Brinkrolf K."/>
            <person name="Ruckert C."/>
            <person name="Tauch A."/>
        </authorList>
    </citation>
    <scope>NUCLEOTIDE SEQUENCE [LARGE SCALE GENOMIC DNA]</scope>
    <source>
        <strain evidence="10">DSM 44202</strain>
    </source>
</reference>
<dbReference type="PIRSF" id="PIRSF000343">
    <property type="entry name" value="Haem_Oase"/>
    <property type="match status" value="1"/>
</dbReference>
<feature type="binding site" evidence="8">
    <location>
        <position position="14"/>
    </location>
    <ligand>
        <name>heme b</name>
        <dbReference type="ChEBI" id="CHEBI:60344"/>
    </ligand>
</feature>
<dbReference type="PATRIC" id="fig|1348662.3.peg.1362"/>
<name>U3GY06_9CORY</name>
<organism evidence="10 11">
    <name type="scientific">Corynebacterium argentoratense DSM 44202</name>
    <dbReference type="NCBI Taxonomy" id="1348662"/>
    <lineage>
        <taxon>Bacteria</taxon>
        <taxon>Bacillati</taxon>
        <taxon>Actinomycetota</taxon>
        <taxon>Actinomycetes</taxon>
        <taxon>Mycobacteriales</taxon>
        <taxon>Corynebacteriaceae</taxon>
        <taxon>Corynebacterium</taxon>
    </lineage>
</organism>
<keyword evidence="4 9" id="KW-0479">Metal-binding</keyword>
<dbReference type="EC" id="1.14.14.18" evidence="2"/>
<dbReference type="EMBL" id="CP006365">
    <property type="protein sequence ID" value="AGU15508.1"/>
    <property type="molecule type" value="Genomic_DNA"/>
</dbReference>
<dbReference type="STRING" id="1348662.CARG_06920"/>
<dbReference type="KEGG" id="caz:CARG_06920"/>
<comment type="similarity">
    <text evidence="1">Belongs to the heme oxygenase family.</text>
</comment>
<gene>
    <name evidence="10" type="ORF">CARG_06920</name>
</gene>
<proteinExistence type="inferred from homology"/>
<dbReference type="AlphaFoldDB" id="U3GY06"/>
<dbReference type="InterPro" id="IPR016084">
    <property type="entry name" value="Haem_Oase-like_multi-hlx"/>
</dbReference>
<dbReference type="Gene3D" id="1.20.910.10">
    <property type="entry name" value="Heme oxygenase-like"/>
    <property type="match status" value="1"/>
</dbReference>
<evidence type="ECO:0000256" key="8">
    <source>
        <dbReference type="PIRSR" id="PIRSR000343-1"/>
    </source>
</evidence>
<dbReference type="InterPro" id="IPR016053">
    <property type="entry name" value="Haem_Oase-like"/>
</dbReference>
<dbReference type="CDD" id="cd19165">
    <property type="entry name" value="HemeO"/>
    <property type="match status" value="1"/>
</dbReference>
<dbReference type="HOGENOM" id="CLU_057050_2_0_11"/>
<dbReference type="PANTHER" id="PTHR10720">
    <property type="entry name" value="HEME OXYGENASE"/>
    <property type="match status" value="1"/>
</dbReference>
<dbReference type="OrthoDB" id="5493802at2"/>
<evidence type="ECO:0000256" key="4">
    <source>
        <dbReference type="ARBA" id="ARBA00022723"/>
    </source>
</evidence>
<feature type="binding site" evidence="8">
    <location>
        <position position="131"/>
    </location>
    <ligand>
        <name>heme b</name>
        <dbReference type="ChEBI" id="CHEBI:60344"/>
    </ligand>
</feature>
<evidence type="ECO:0000256" key="9">
    <source>
        <dbReference type="PIRSR" id="PIRSR000343-2"/>
    </source>
</evidence>
<dbReference type="eggNOG" id="COG5398">
    <property type="taxonomic scope" value="Bacteria"/>
</dbReference>
<evidence type="ECO:0000256" key="6">
    <source>
        <dbReference type="ARBA" id="ARBA00023004"/>
    </source>
</evidence>
<dbReference type="GO" id="GO:0006788">
    <property type="term" value="P:heme oxidation"/>
    <property type="evidence" value="ECO:0007669"/>
    <property type="project" value="InterPro"/>
</dbReference>
<keyword evidence="11" id="KW-1185">Reference proteome</keyword>
<dbReference type="GeneID" id="78250146"/>
<dbReference type="SUPFAM" id="SSF48613">
    <property type="entry name" value="Heme oxygenase-like"/>
    <property type="match status" value="1"/>
</dbReference>
<dbReference type="PRINTS" id="PR00088">
    <property type="entry name" value="HAEMOXYGNASE"/>
</dbReference>
<dbReference type="RefSeq" id="WP_020976666.1">
    <property type="nucleotide sequence ID" value="NC_022198.1"/>
</dbReference>
<dbReference type="GO" id="GO:0004392">
    <property type="term" value="F:heme oxygenase (decyclizing) activity"/>
    <property type="evidence" value="ECO:0007669"/>
    <property type="project" value="UniProtKB-EC"/>
</dbReference>
<dbReference type="GO" id="GO:0046872">
    <property type="term" value="F:metal ion binding"/>
    <property type="evidence" value="ECO:0007669"/>
    <property type="project" value="UniProtKB-KW"/>
</dbReference>
<evidence type="ECO:0000313" key="10">
    <source>
        <dbReference type="EMBL" id="AGU15508.1"/>
    </source>
</evidence>
<sequence length="218" mass="24336">MTATLTAPLSQALRTSTAAAHEQAEHSTFMDELLKGNLGVEEFIVLQEQSWLFYSALEEAARAVAQDPIAADIVDPALERVPSLESDLDALHGSTDWRDNVTMLPATEAYVRRLQEIGESKDAARLIAHHYVRYLGDLSGGQVIGRMMQRHYGVSEDAVTFYHFTDIPKVKPYKDNYRAALDALPLSEEDRERLLNEAAEAFLFNLNLFNGIEKALAK</sequence>
<dbReference type="Proteomes" id="UP000016943">
    <property type="component" value="Chromosome"/>
</dbReference>
<dbReference type="PROSITE" id="PS00593">
    <property type="entry name" value="HEME_OXYGENASE"/>
    <property type="match status" value="1"/>
</dbReference>
<accession>U3GY06</accession>